<protein>
    <submittedName>
        <fullName evidence="1">Uncharacterized protein</fullName>
    </submittedName>
</protein>
<comment type="caution">
    <text evidence="1">The sequence shown here is derived from an EMBL/GenBank/DDBJ whole genome shotgun (WGS) entry which is preliminary data.</text>
</comment>
<reference evidence="1 2" key="1">
    <citation type="submission" date="2019-06" db="EMBL/GenBank/DDBJ databases">
        <title>Draft genome of Streptomyces sedi sp. JCM16909.</title>
        <authorList>
            <person name="Klykleung N."/>
            <person name="Tanasupawat S."/>
            <person name="Kudo T."/>
            <person name="Yuki M."/>
            <person name="Ohkuma M."/>
        </authorList>
    </citation>
    <scope>NUCLEOTIDE SEQUENCE [LARGE SCALE GENOMIC DNA]</scope>
    <source>
        <strain evidence="1 2">JCM 16909</strain>
    </source>
</reference>
<dbReference type="EMBL" id="VDGT01000028">
    <property type="protein sequence ID" value="TNM25756.1"/>
    <property type="molecule type" value="Genomic_DNA"/>
</dbReference>
<dbReference type="Proteomes" id="UP000311713">
    <property type="component" value="Unassembled WGS sequence"/>
</dbReference>
<dbReference type="OrthoDB" id="292843at2"/>
<evidence type="ECO:0000313" key="1">
    <source>
        <dbReference type="EMBL" id="TNM25756.1"/>
    </source>
</evidence>
<sequence length="88" mass="9211">MAAEVHLRASGSADRAVPVLAELAGPTPVGLHALRALAEAAQAPEDLRPTLRACAFSPRRLMCDSPFSGPRHPDEELRAVAFALLATG</sequence>
<proteinExistence type="predicted"/>
<gene>
    <name evidence="1" type="ORF">FH715_26045</name>
</gene>
<dbReference type="AlphaFoldDB" id="A0A5C4UQI9"/>
<organism evidence="1 2">
    <name type="scientific">Streptomyces sedi</name>
    <dbReference type="NCBI Taxonomy" id="555059"/>
    <lineage>
        <taxon>Bacteria</taxon>
        <taxon>Bacillati</taxon>
        <taxon>Actinomycetota</taxon>
        <taxon>Actinomycetes</taxon>
        <taxon>Kitasatosporales</taxon>
        <taxon>Streptomycetaceae</taxon>
        <taxon>Streptomyces</taxon>
    </lineage>
</organism>
<keyword evidence="2" id="KW-1185">Reference proteome</keyword>
<dbReference type="RefSeq" id="WP_139649598.1">
    <property type="nucleotide sequence ID" value="NZ_BAAAZS010000067.1"/>
</dbReference>
<accession>A0A5C4UQI9</accession>
<evidence type="ECO:0000313" key="2">
    <source>
        <dbReference type="Proteomes" id="UP000311713"/>
    </source>
</evidence>
<name>A0A5C4UQI9_9ACTN</name>